<dbReference type="AlphaFoldDB" id="A0A3P3E3Z0"/>
<comment type="caution">
    <text evidence="1">The sequence shown here is derived from an EMBL/GenBank/DDBJ whole genome shotgun (WGS) entry which is preliminary data.</text>
</comment>
<evidence type="ECO:0000313" key="2">
    <source>
        <dbReference type="Proteomes" id="UP000271590"/>
    </source>
</evidence>
<sequence>MILFLDFDGVLHLEGEGHLPNDGTDFCFLPSLEALLREFPHVRLVISSSWRERLAFEALIAPFAEDIRPRILGVTPPRGSGLSHSFAHREGEILAWLQAHAAAGEPWVALDDAEWQFDRHKDRLVVCGSFVGFDAEACAALRVHFESTRP</sequence>
<gene>
    <name evidence="1" type="ORF">EH244_29315</name>
</gene>
<protein>
    <submittedName>
        <fullName evidence="1">Uncharacterized protein</fullName>
    </submittedName>
</protein>
<dbReference type="EMBL" id="RQXU01000032">
    <property type="protein sequence ID" value="RRH81165.1"/>
    <property type="molecule type" value="Genomic_DNA"/>
</dbReference>
<reference evidence="1 2" key="1">
    <citation type="submission" date="2018-11" db="EMBL/GenBank/DDBJ databases">
        <title>The genome of Variovorax sp T529.</title>
        <authorList>
            <person name="Gao J."/>
        </authorList>
    </citation>
    <scope>NUCLEOTIDE SEQUENCE [LARGE SCALE GENOMIC DNA]</scope>
    <source>
        <strain evidence="1 2">T529</strain>
    </source>
</reference>
<organism evidence="1 2">
    <name type="scientific">Variovorax beijingensis</name>
    <dbReference type="NCBI Taxonomy" id="2496117"/>
    <lineage>
        <taxon>Bacteria</taxon>
        <taxon>Pseudomonadati</taxon>
        <taxon>Pseudomonadota</taxon>
        <taxon>Betaproteobacteria</taxon>
        <taxon>Burkholderiales</taxon>
        <taxon>Comamonadaceae</taxon>
        <taxon>Variovorax</taxon>
    </lineage>
</organism>
<accession>A0A3P3E3Z0</accession>
<dbReference type="Proteomes" id="UP000271590">
    <property type="component" value="Unassembled WGS sequence"/>
</dbReference>
<name>A0A3P3E3Z0_9BURK</name>
<proteinExistence type="predicted"/>
<evidence type="ECO:0000313" key="1">
    <source>
        <dbReference type="EMBL" id="RRH81165.1"/>
    </source>
</evidence>
<dbReference type="RefSeq" id="WP_124961804.1">
    <property type="nucleotide sequence ID" value="NZ_RQXU01000032.1"/>
</dbReference>
<dbReference type="Pfam" id="PF18143">
    <property type="entry name" value="HAD_SAK_2"/>
    <property type="match status" value="1"/>
</dbReference>